<name>A0AAE1DBX6_9GAST</name>
<accession>A0AAE1DBX6</accession>
<reference evidence="1" key="1">
    <citation type="journal article" date="2023" name="G3 (Bethesda)">
        <title>A reference genome for the long-term kleptoplast-retaining sea slug Elysia crispata morphotype clarki.</title>
        <authorList>
            <person name="Eastman K.E."/>
            <person name="Pendleton A.L."/>
            <person name="Shaikh M.A."/>
            <person name="Suttiyut T."/>
            <person name="Ogas R."/>
            <person name="Tomko P."/>
            <person name="Gavelis G."/>
            <person name="Widhalm J.R."/>
            <person name="Wisecaver J.H."/>
        </authorList>
    </citation>
    <scope>NUCLEOTIDE SEQUENCE</scope>
    <source>
        <strain evidence="1">ECLA1</strain>
    </source>
</reference>
<evidence type="ECO:0000313" key="1">
    <source>
        <dbReference type="EMBL" id="KAK3764851.1"/>
    </source>
</evidence>
<organism evidence="1 2">
    <name type="scientific">Elysia crispata</name>
    <name type="common">lettuce slug</name>
    <dbReference type="NCBI Taxonomy" id="231223"/>
    <lineage>
        <taxon>Eukaryota</taxon>
        <taxon>Metazoa</taxon>
        <taxon>Spiralia</taxon>
        <taxon>Lophotrochozoa</taxon>
        <taxon>Mollusca</taxon>
        <taxon>Gastropoda</taxon>
        <taxon>Heterobranchia</taxon>
        <taxon>Euthyneura</taxon>
        <taxon>Panpulmonata</taxon>
        <taxon>Sacoglossa</taxon>
        <taxon>Placobranchoidea</taxon>
        <taxon>Plakobranchidae</taxon>
        <taxon>Elysia</taxon>
    </lineage>
</organism>
<protein>
    <submittedName>
        <fullName evidence="1">Uncharacterized protein</fullName>
    </submittedName>
</protein>
<sequence>MNSYLDNRCVAFVHWHLRNSPCCLSPDNVSYIDSHLPHSLDDGLIRTAVIAELWLGIDNSRPSVSAIFYTGTSEKLRRFISQNERAKKAPGRWELSDLWLVNSSIGKRKILPEKGFLSTHRRYLEPKL</sequence>
<dbReference type="Proteomes" id="UP001283361">
    <property type="component" value="Unassembled WGS sequence"/>
</dbReference>
<proteinExistence type="predicted"/>
<dbReference type="AlphaFoldDB" id="A0AAE1DBX6"/>
<dbReference type="EMBL" id="JAWDGP010004377">
    <property type="protein sequence ID" value="KAK3764851.1"/>
    <property type="molecule type" value="Genomic_DNA"/>
</dbReference>
<comment type="caution">
    <text evidence="1">The sequence shown here is derived from an EMBL/GenBank/DDBJ whole genome shotgun (WGS) entry which is preliminary data.</text>
</comment>
<keyword evidence="2" id="KW-1185">Reference proteome</keyword>
<gene>
    <name evidence="1" type="ORF">RRG08_041269</name>
</gene>
<evidence type="ECO:0000313" key="2">
    <source>
        <dbReference type="Proteomes" id="UP001283361"/>
    </source>
</evidence>